<organism evidence="2 3">
    <name type="scientific">Algoriphagus chordae</name>
    <dbReference type="NCBI Taxonomy" id="237019"/>
    <lineage>
        <taxon>Bacteria</taxon>
        <taxon>Pseudomonadati</taxon>
        <taxon>Bacteroidota</taxon>
        <taxon>Cytophagia</taxon>
        <taxon>Cytophagales</taxon>
        <taxon>Cyclobacteriaceae</taxon>
        <taxon>Algoriphagus</taxon>
    </lineage>
</organism>
<dbReference type="OrthoDB" id="1412480at2"/>
<proteinExistence type="predicted"/>
<accession>A0A2W7RG18</accession>
<dbReference type="RefSeq" id="WP_111316342.1">
    <property type="nucleotide sequence ID" value="NZ_QKZT01000001.1"/>
</dbReference>
<feature type="region of interest" description="Disordered" evidence="1">
    <location>
        <begin position="528"/>
        <end position="561"/>
    </location>
</feature>
<protein>
    <recommendedName>
        <fullName evidence="4">AsmA-like protein</fullName>
    </recommendedName>
</protein>
<name>A0A2W7RG18_9BACT</name>
<evidence type="ECO:0008006" key="4">
    <source>
        <dbReference type="Google" id="ProtNLM"/>
    </source>
</evidence>
<evidence type="ECO:0000313" key="3">
    <source>
        <dbReference type="Proteomes" id="UP000248882"/>
    </source>
</evidence>
<comment type="caution">
    <text evidence="2">The sequence shown here is derived from an EMBL/GenBank/DDBJ whole genome shotgun (WGS) entry which is preliminary data.</text>
</comment>
<evidence type="ECO:0000256" key="1">
    <source>
        <dbReference type="SAM" id="MobiDB-lite"/>
    </source>
</evidence>
<gene>
    <name evidence="2" type="ORF">LV85_00242</name>
</gene>
<sequence>MKKLFIILGSIIFLLAIGITGLKYWVQNNFESRLNSNPDRKYDLNYENFTISILAGNIELDNLKITPLNTDSLPSVITGTVEKAELDGISFLSFITAKAIKIQKLSFLTPDFTVIHSDFPKKSTTTTKPFQSLFKDIISRGEIKNFSLLGGKAELLYQKDTLQKIGSFEGLEIIATGLVTDSVQVGRAIPFKLENITISLKNFSYLTTDGQTLSLGAFDFDLEKGQMDLEALSMKLNSTWEEYAKTQPVQKGIMSFDIGHLALRGLSSESQFYDSLMVISQSLEIDSLDLHVSKDKNRPLPPQVAKKDFSNMLEELSFPVAIDSLLIKNSKITYSEIESGKTKAGTITLSEVNGLIQNVSSIDAVEKEKPLLIAISAIFDGSGKLNLNVTENYFERKWVADLTLEAMDMKQLNQTVNHLAGISIVTGDLQKLHMKMEATATASDNHFLMQYKDLKMELINPDDHKKGFMSSVANLAIHKQHLPGDKNYQELTYSTTRDIYKGPINLIWLSAKDGLMATIPSKVVQKLLPHSKESKAEKQEEKKDKKEIKAEKKAERKAKNN</sequence>
<dbReference type="AlphaFoldDB" id="A0A2W7RG18"/>
<reference evidence="2 3" key="1">
    <citation type="submission" date="2018-06" db="EMBL/GenBank/DDBJ databases">
        <title>Genomic Encyclopedia of Archaeal and Bacterial Type Strains, Phase II (KMG-II): from individual species to whole genera.</title>
        <authorList>
            <person name="Goeker M."/>
        </authorList>
    </citation>
    <scope>NUCLEOTIDE SEQUENCE [LARGE SCALE GENOMIC DNA]</scope>
    <source>
        <strain evidence="2 3">DSM 19830</strain>
    </source>
</reference>
<dbReference type="Proteomes" id="UP000248882">
    <property type="component" value="Unassembled WGS sequence"/>
</dbReference>
<dbReference type="EMBL" id="QKZT01000001">
    <property type="protein sequence ID" value="PZX58056.1"/>
    <property type="molecule type" value="Genomic_DNA"/>
</dbReference>
<evidence type="ECO:0000313" key="2">
    <source>
        <dbReference type="EMBL" id="PZX58056.1"/>
    </source>
</evidence>
<feature type="compositionally biased region" description="Basic and acidic residues" evidence="1">
    <location>
        <begin position="530"/>
        <end position="561"/>
    </location>
</feature>
<keyword evidence="3" id="KW-1185">Reference proteome</keyword>